<accession>A0ABP0CF18</accession>
<gene>
    <name evidence="5" type="ORF">SBRCBS47491_007506</name>
</gene>
<dbReference type="EMBL" id="CAWUHC010000085">
    <property type="protein sequence ID" value="CAK7230205.1"/>
    <property type="molecule type" value="Genomic_DNA"/>
</dbReference>
<dbReference type="Proteomes" id="UP001642406">
    <property type="component" value="Unassembled WGS sequence"/>
</dbReference>
<dbReference type="Pfam" id="PF03328">
    <property type="entry name" value="HpcH_HpaI"/>
    <property type="match status" value="1"/>
</dbReference>
<dbReference type="Gene3D" id="3.20.20.60">
    <property type="entry name" value="Phosphoenolpyruvate-binding domains"/>
    <property type="match status" value="1"/>
</dbReference>
<dbReference type="PANTHER" id="PTHR30502:SF0">
    <property type="entry name" value="PHOSPHOENOLPYRUVATE CARBOXYLASE FAMILY PROTEIN"/>
    <property type="match status" value="1"/>
</dbReference>
<organism evidence="5 6">
    <name type="scientific">Sporothrix bragantina</name>
    <dbReference type="NCBI Taxonomy" id="671064"/>
    <lineage>
        <taxon>Eukaryota</taxon>
        <taxon>Fungi</taxon>
        <taxon>Dikarya</taxon>
        <taxon>Ascomycota</taxon>
        <taxon>Pezizomycotina</taxon>
        <taxon>Sordariomycetes</taxon>
        <taxon>Sordariomycetidae</taxon>
        <taxon>Ophiostomatales</taxon>
        <taxon>Ophiostomataceae</taxon>
        <taxon>Sporothrix</taxon>
    </lineage>
</organism>
<dbReference type="PANTHER" id="PTHR30502">
    <property type="entry name" value="2-KETO-3-DEOXY-L-RHAMNONATE ALDOLASE"/>
    <property type="match status" value="1"/>
</dbReference>
<name>A0ABP0CF18_9PEZI</name>
<protein>
    <recommendedName>
        <fullName evidence="4">HpcH/HpaI aldolase/citrate lyase domain-containing protein</fullName>
    </recommendedName>
</protein>
<dbReference type="InterPro" id="IPR015813">
    <property type="entry name" value="Pyrv/PenolPyrv_kinase-like_dom"/>
</dbReference>
<evidence type="ECO:0000313" key="5">
    <source>
        <dbReference type="EMBL" id="CAK7230205.1"/>
    </source>
</evidence>
<dbReference type="InterPro" id="IPR005000">
    <property type="entry name" value="Aldolase/citrate-lyase_domain"/>
</dbReference>
<comment type="similarity">
    <text evidence="1">Belongs to the HpcH/HpaI aldolase family.</text>
</comment>
<keyword evidence="3" id="KW-0456">Lyase</keyword>
<dbReference type="InterPro" id="IPR050251">
    <property type="entry name" value="HpcH-HpaI_aldolase"/>
</dbReference>
<sequence>MEPMSPEKTSFSVETATIDDMETASRLQFEAIWPASPVDRAIYPLGMTDTALAAATATKKRKFGSGNVEYKKVVVSLDGGDTESETVAFARWYVWAEDRDASDWDKPYTFSPEEGLAPGDMNLTAAEIIYGTLYDAKKRGTGGKRHLCPFSWVLIDAEHGLIGDKDYYELVNTVANEGASPIIRVPCAEEWMIKRALDAGAHGVLTPMCHTAEDAAKIVRYSKYPPWGTRGYGPVFAFHSLPGLGPGDPAYDEGAQMELIVAVQIESGQGVENAEKIASVDGVDVLLVGPFDLAKQMDVQPGGPEHEAAIQKVLKAAHGVGKTAAIFCLSGAQARLRVQQGFDMVSVSTDSTVVGEAMVQHLGTANGTLTPGIASSYKSSNMSL</sequence>
<dbReference type="InterPro" id="IPR040442">
    <property type="entry name" value="Pyrv_kinase-like_dom_sf"/>
</dbReference>
<evidence type="ECO:0000256" key="3">
    <source>
        <dbReference type="ARBA" id="ARBA00023239"/>
    </source>
</evidence>
<evidence type="ECO:0000259" key="4">
    <source>
        <dbReference type="Pfam" id="PF03328"/>
    </source>
</evidence>
<evidence type="ECO:0000256" key="1">
    <source>
        <dbReference type="ARBA" id="ARBA00005568"/>
    </source>
</evidence>
<comment type="caution">
    <text evidence="5">The sequence shown here is derived from an EMBL/GenBank/DDBJ whole genome shotgun (WGS) entry which is preliminary data.</text>
</comment>
<evidence type="ECO:0000256" key="2">
    <source>
        <dbReference type="ARBA" id="ARBA00022723"/>
    </source>
</evidence>
<feature type="domain" description="HpcH/HpaI aldolase/citrate lyase" evidence="4">
    <location>
        <begin position="150"/>
        <end position="354"/>
    </location>
</feature>
<keyword evidence="6" id="KW-1185">Reference proteome</keyword>
<keyword evidence="2" id="KW-0479">Metal-binding</keyword>
<dbReference type="SUPFAM" id="SSF51621">
    <property type="entry name" value="Phosphoenolpyruvate/pyruvate domain"/>
    <property type="match status" value="1"/>
</dbReference>
<evidence type="ECO:0000313" key="6">
    <source>
        <dbReference type="Proteomes" id="UP001642406"/>
    </source>
</evidence>
<proteinExistence type="inferred from homology"/>
<reference evidence="5 6" key="1">
    <citation type="submission" date="2024-01" db="EMBL/GenBank/DDBJ databases">
        <authorList>
            <person name="Allen C."/>
            <person name="Tagirdzhanova G."/>
        </authorList>
    </citation>
    <scope>NUCLEOTIDE SEQUENCE [LARGE SCALE GENOMIC DNA]</scope>
</reference>